<organism evidence="1 2">
    <name type="scientific">Gossypium mustelinum</name>
    <name type="common">Cotton</name>
    <name type="synonym">Gossypium caicoense</name>
    <dbReference type="NCBI Taxonomy" id="34275"/>
    <lineage>
        <taxon>Eukaryota</taxon>
        <taxon>Viridiplantae</taxon>
        <taxon>Streptophyta</taxon>
        <taxon>Embryophyta</taxon>
        <taxon>Tracheophyta</taxon>
        <taxon>Spermatophyta</taxon>
        <taxon>Magnoliopsida</taxon>
        <taxon>eudicotyledons</taxon>
        <taxon>Gunneridae</taxon>
        <taxon>Pentapetalae</taxon>
        <taxon>rosids</taxon>
        <taxon>malvids</taxon>
        <taxon>Malvales</taxon>
        <taxon>Malvaceae</taxon>
        <taxon>Malvoideae</taxon>
        <taxon>Gossypium</taxon>
    </lineage>
</organism>
<sequence length="72" mass="8164">MSIELIFLSCFRTNCKEQPIRNPYRLDSSPRLHICHLNVCLGNFQAVFPIPISSSISHLMSSSSLLETDELI</sequence>
<evidence type="ECO:0000313" key="1">
    <source>
        <dbReference type="EMBL" id="TYI50886.1"/>
    </source>
</evidence>
<reference evidence="1 2" key="1">
    <citation type="submission" date="2019-07" db="EMBL/GenBank/DDBJ databases">
        <title>WGS assembly of Gossypium mustelinum.</title>
        <authorList>
            <person name="Chen Z.J."/>
            <person name="Sreedasyam A."/>
            <person name="Ando A."/>
            <person name="Song Q."/>
            <person name="De L."/>
            <person name="Hulse-Kemp A."/>
            <person name="Ding M."/>
            <person name="Ye W."/>
            <person name="Kirkbride R."/>
            <person name="Jenkins J."/>
            <person name="Plott C."/>
            <person name="Lovell J."/>
            <person name="Lin Y.-M."/>
            <person name="Vaughn R."/>
            <person name="Liu B."/>
            <person name="Li W."/>
            <person name="Simpson S."/>
            <person name="Scheffler B."/>
            <person name="Saski C."/>
            <person name="Grover C."/>
            <person name="Hu G."/>
            <person name="Conover J."/>
            <person name="Carlson J."/>
            <person name="Shu S."/>
            <person name="Boston L."/>
            <person name="Williams M."/>
            <person name="Peterson D."/>
            <person name="Mcgee K."/>
            <person name="Jones D."/>
            <person name="Wendel J."/>
            <person name="Stelly D."/>
            <person name="Grimwood J."/>
            <person name="Schmutz J."/>
        </authorList>
    </citation>
    <scope>NUCLEOTIDE SEQUENCE [LARGE SCALE GENOMIC DNA]</scope>
    <source>
        <strain evidence="1">1408120.09</strain>
    </source>
</reference>
<dbReference type="Proteomes" id="UP000323597">
    <property type="component" value="Chromosome D12"/>
</dbReference>
<dbReference type="AlphaFoldDB" id="A0A5D2SDM4"/>
<proteinExistence type="predicted"/>
<gene>
    <name evidence="1" type="ORF">E1A91_D12G135700v1</name>
</gene>
<name>A0A5D2SDM4_GOSMU</name>
<protein>
    <submittedName>
        <fullName evidence="1">Uncharacterized protein</fullName>
    </submittedName>
</protein>
<accession>A0A5D2SDM4</accession>
<keyword evidence="2" id="KW-1185">Reference proteome</keyword>
<dbReference type="EMBL" id="CM017660">
    <property type="protein sequence ID" value="TYI50886.1"/>
    <property type="molecule type" value="Genomic_DNA"/>
</dbReference>
<evidence type="ECO:0000313" key="2">
    <source>
        <dbReference type="Proteomes" id="UP000323597"/>
    </source>
</evidence>